<dbReference type="Proteomes" id="UP000577697">
    <property type="component" value="Unassembled WGS sequence"/>
</dbReference>
<evidence type="ECO:0000313" key="2">
    <source>
        <dbReference type="EMBL" id="MBB3707399.1"/>
    </source>
</evidence>
<proteinExistence type="predicted"/>
<protein>
    <submittedName>
        <fullName evidence="2">Uncharacterized protein</fullName>
    </submittedName>
</protein>
<keyword evidence="3" id="KW-1185">Reference proteome</keyword>
<dbReference type="EMBL" id="JACICB010000013">
    <property type="protein sequence ID" value="MBB3707399.1"/>
    <property type="molecule type" value="Genomic_DNA"/>
</dbReference>
<name>A0ABR6HA85_AMIAI</name>
<evidence type="ECO:0000256" key="1">
    <source>
        <dbReference type="SAM" id="MobiDB-lite"/>
    </source>
</evidence>
<comment type="caution">
    <text evidence="2">The sequence shown here is derived from an EMBL/GenBank/DDBJ whole genome shotgun (WGS) entry which is preliminary data.</text>
</comment>
<reference evidence="2 3" key="1">
    <citation type="submission" date="2020-08" db="EMBL/GenBank/DDBJ databases">
        <title>Genomic Encyclopedia of Type Strains, Phase IV (KMG-IV): sequencing the most valuable type-strain genomes for metagenomic binning, comparative biology and taxonomic classification.</title>
        <authorList>
            <person name="Goeker M."/>
        </authorList>
    </citation>
    <scope>NUCLEOTIDE SEQUENCE [LARGE SCALE GENOMIC DNA]</scope>
    <source>
        <strain evidence="2 3">DSM 10368</strain>
    </source>
</reference>
<accession>A0ABR6HA85</accession>
<gene>
    <name evidence="2" type="ORF">FHS67_003730</name>
</gene>
<feature type="compositionally biased region" description="Gly residues" evidence="1">
    <location>
        <begin position="96"/>
        <end position="105"/>
    </location>
</feature>
<sequence>MVEPAKIIEDAMLARPDTFSCIECGLPYRSEGFWYHGGKIEDGAAYWTDRGILCSPKCSLAHHRKRAAEGTLPTKPAPIRSNNASIGPKSACFQPAGGGAASAFP</sequence>
<evidence type="ECO:0000313" key="3">
    <source>
        <dbReference type="Proteomes" id="UP000577697"/>
    </source>
</evidence>
<organism evidence="2 3">
    <name type="scientific">Aminobacter aminovorans</name>
    <name type="common">Chelatobacter heintzii</name>
    <dbReference type="NCBI Taxonomy" id="83263"/>
    <lineage>
        <taxon>Bacteria</taxon>
        <taxon>Pseudomonadati</taxon>
        <taxon>Pseudomonadota</taxon>
        <taxon>Alphaproteobacteria</taxon>
        <taxon>Hyphomicrobiales</taxon>
        <taxon>Phyllobacteriaceae</taxon>
        <taxon>Aminobacter</taxon>
    </lineage>
</organism>
<feature type="region of interest" description="Disordered" evidence="1">
    <location>
        <begin position="67"/>
        <end position="105"/>
    </location>
</feature>